<dbReference type="Proteomes" id="UP000286482">
    <property type="component" value="Unassembled WGS sequence"/>
</dbReference>
<evidence type="ECO:0000313" key="1">
    <source>
        <dbReference type="EMBL" id="RKF19862.1"/>
    </source>
</evidence>
<proteinExistence type="predicted"/>
<sequence>MAILVPDPKELGLSSPALGPWFENNAAFSLAPPEANLSVEIVLIIGGKWLAPASGTISFNIASEVRPQQLENLRQENGNLAFSLNSFVVLLTLLPEVEQRLHSLMNKLPSADGSSNNALATRAKIRYFALEFNSSDVASLEDIEKLIPNGFPNDLSNDALKAEYLGLQVKDDALVNSSQKRAAHLARPSKNSIIIENNTSSGINAFLWAFDHNGRPIDPGAVASWYTYLANEHWENLWEDPSTQATVLCEQEKTIHIVNAHEGPIAEDLKSRLDTNGMTTVPDSHALYSTNAPIELAITTAPSPDNAPLPRLALLPNANYVELNSTRHNPIPLWHNSSLSDPLDRDFVRLALVDLEQQLVGLDRSNALQESASTRIEVRQNTKAEPFLHTADEVAQAIITNFSDDNPSTFVTPTLDLDWGPLPQVDLGSQSLSENINFEVKAISGEGETSANGDTVINQSVVFIFDDVELPENTWIRVWPKGLDSQTGRHFLLDGGAGRVNSNGQAWVVVPLPDGTFESLAPMACNIAMVSDIDSQYFEEQRFSRPALISGSRFDLPPSNTPINAQLHICETGRSFDRSNEPLGSGQTLLAITGSAGSEIYQLVNEQSLEISDLSPQVIANLLSANDTVILTKPAYGASPEGSVTDTLPNNAKLVYRDRSGFIDTELSAGRPVPGMERNEVAALNTESQNAVVGGAQARAKVHEALPSQLGHPGVPAAKEVHALGLAIEGPAIVPVAEHLRERVSINTIELALAAATKIEEPQSVSGPTKWTSVLDTMTHSVAADAALRDFIENSGPIALGQTWDSLKSEIQTGTGADLDSALNQLVDTDSLKRAFEKIAHKTSHGAHEGLNALLGAIRRAEDFIYIETPCIDNETINDTSFSSIVLALTQRIEQRPALKVVLCVPERYLPNQPKALERIRQSAISDALFALRGKSTSNIVLITPTAGPGRYLHLSTSAVIVDDVFALIGTTHLWRRGLTFDSSIAATLFDESLVQGRCASIVLLRRQLLAERLNLSLDLVPNDMAETVFALAKLNQIGGLGRVKANAFPAKRDESTSTLKSAWNPDGSLGNTPSNQWFNFFSNIDNSTQDGADFSNAVR</sequence>
<reference evidence="1 2" key="1">
    <citation type="submission" date="2018-09" db="EMBL/GenBank/DDBJ databases">
        <authorList>
            <person name="Wang Z."/>
        </authorList>
    </citation>
    <scope>NUCLEOTIDE SEQUENCE [LARGE SCALE GENOMIC DNA]</scope>
    <source>
        <strain evidence="1 2">ALS 81</strain>
    </source>
</reference>
<dbReference type="RefSeq" id="WP_120353867.1">
    <property type="nucleotide sequence ID" value="NZ_RAQO01000004.1"/>
</dbReference>
<comment type="caution">
    <text evidence="1">The sequence shown here is derived from an EMBL/GenBank/DDBJ whole genome shotgun (WGS) entry which is preliminary data.</text>
</comment>
<dbReference type="AlphaFoldDB" id="A0A420EGM0"/>
<dbReference type="OrthoDB" id="9814092at2"/>
<protein>
    <submittedName>
        <fullName evidence="1">Uncharacterized protein</fullName>
    </submittedName>
</protein>
<dbReference type="SUPFAM" id="SSF56024">
    <property type="entry name" value="Phospholipase D/nuclease"/>
    <property type="match status" value="1"/>
</dbReference>
<keyword evidence="2" id="KW-1185">Reference proteome</keyword>
<dbReference type="EMBL" id="RAQO01000004">
    <property type="protein sequence ID" value="RKF19862.1"/>
    <property type="molecule type" value="Genomic_DNA"/>
</dbReference>
<organism evidence="1 2">
    <name type="scientific">Alginatibacterium sediminis</name>
    <dbReference type="NCBI Taxonomy" id="2164068"/>
    <lineage>
        <taxon>Bacteria</taxon>
        <taxon>Pseudomonadati</taxon>
        <taxon>Pseudomonadota</taxon>
        <taxon>Gammaproteobacteria</taxon>
        <taxon>Alteromonadales</taxon>
        <taxon>Alteromonadaceae</taxon>
        <taxon>Alginatibacterium</taxon>
    </lineage>
</organism>
<accession>A0A420EGM0</accession>
<evidence type="ECO:0000313" key="2">
    <source>
        <dbReference type="Proteomes" id="UP000286482"/>
    </source>
</evidence>
<gene>
    <name evidence="1" type="ORF">DBZ36_05230</name>
</gene>
<name>A0A420EGM0_9ALTE</name>